<gene>
    <name evidence="5" type="ORF">SAMN04489810_3179</name>
</gene>
<keyword evidence="4" id="KW-0472">Membrane</keyword>
<dbReference type="PANTHER" id="PTHR24421">
    <property type="entry name" value="NITRATE/NITRITE SENSOR PROTEIN NARX-RELATED"/>
    <property type="match status" value="1"/>
</dbReference>
<protein>
    <submittedName>
        <fullName evidence="5">Signal transduction histidine kinase</fullName>
    </submittedName>
</protein>
<keyword evidence="4" id="KW-1133">Transmembrane helix</keyword>
<accession>A0A1G8CVI9</accession>
<dbReference type="EMBL" id="LT629692">
    <property type="protein sequence ID" value="SDH49521.1"/>
    <property type="molecule type" value="Genomic_DNA"/>
</dbReference>
<keyword evidence="6" id="KW-1185">Reference proteome</keyword>
<keyword evidence="3" id="KW-0902">Two-component regulatory system</keyword>
<feature type="transmembrane region" description="Helical" evidence="4">
    <location>
        <begin position="72"/>
        <end position="90"/>
    </location>
</feature>
<dbReference type="GO" id="GO:0000160">
    <property type="term" value="P:phosphorelay signal transduction system"/>
    <property type="evidence" value="ECO:0007669"/>
    <property type="project" value="UniProtKB-KW"/>
</dbReference>
<dbReference type="RefSeq" id="WP_172825653.1">
    <property type="nucleotide sequence ID" value="NZ_LT629692.1"/>
</dbReference>
<dbReference type="PANTHER" id="PTHR24421:SF61">
    <property type="entry name" value="OXYGEN SENSOR HISTIDINE KINASE NREB"/>
    <property type="match status" value="1"/>
</dbReference>
<organism evidence="5 6">
    <name type="scientific">Microbacterium pygmaeum</name>
    <dbReference type="NCBI Taxonomy" id="370764"/>
    <lineage>
        <taxon>Bacteria</taxon>
        <taxon>Bacillati</taxon>
        <taxon>Actinomycetota</taxon>
        <taxon>Actinomycetes</taxon>
        <taxon>Micrococcales</taxon>
        <taxon>Microbacteriaceae</taxon>
        <taxon>Microbacterium</taxon>
    </lineage>
</organism>
<evidence type="ECO:0000256" key="4">
    <source>
        <dbReference type="SAM" id="Phobius"/>
    </source>
</evidence>
<feature type="transmembrane region" description="Helical" evidence="4">
    <location>
        <begin position="177"/>
        <end position="202"/>
    </location>
</feature>
<feature type="transmembrane region" description="Helical" evidence="4">
    <location>
        <begin position="97"/>
        <end position="117"/>
    </location>
</feature>
<feature type="transmembrane region" description="Helical" evidence="4">
    <location>
        <begin position="42"/>
        <end position="60"/>
    </location>
</feature>
<dbReference type="InterPro" id="IPR036890">
    <property type="entry name" value="HATPase_C_sf"/>
</dbReference>
<keyword evidence="4" id="KW-0812">Transmembrane</keyword>
<dbReference type="InterPro" id="IPR050482">
    <property type="entry name" value="Sensor_HK_TwoCompSys"/>
</dbReference>
<feature type="transmembrane region" description="Helical" evidence="4">
    <location>
        <begin position="132"/>
        <end position="165"/>
    </location>
</feature>
<dbReference type="GO" id="GO:0016301">
    <property type="term" value="F:kinase activity"/>
    <property type="evidence" value="ECO:0007669"/>
    <property type="project" value="UniProtKB-KW"/>
</dbReference>
<proteinExistence type="predicted"/>
<dbReference type="Gene3D" id="3.30.565.10">
    <property type="entry name" value="Histidine kinase-like ATPase, C-terminal domain"/>
    <property type="match status" value="1"/>
</dbReference>
<dbReference type="AlphaFoldDB" id="A0A1G8CVI9"/>
<evidence type="ECO:0000256" key="1">
    <source>
        <dbReference type="ARBA" id="ARBA00022679"/>
    </source>
</evidence>
<reference evidence="5 6" key="1">
    <citation type="submission" date="2016-10" db="EMBL/GenBank/DDBJ databases">
        <authorList>
            <person name="de Groot N.N."/>
        </authorList>
    </citation>
    <scope>NUCLEOTIDE SEQUENCE [LARGE SCALE GENOMIC DNA]</scope>
    <source>
        <strain evidence="5 6">DSM 23142</strain>
    </source>
</reference>
<evidence type="ECO:0000313" key="6">
    <source>
        <dbReference type="Proteomes" id="UP000199009"/>
    </source>
</evidence>
<evidence type="ECO:0000256" key="2">
    <source>
        <dbReference type="ARBA" id="ARBA00022777"/>
    </source>
</evidence>
<name>A0A1G8CVI9_9MICO</name>
<evidence type="ECO:0000313" key="5">
    <source>
        <dbReference type="EMBL" id="SDH49521.1"/>
    </source>
</evidence>
<evidence type="ECO:0000256" key="3">
    <source>
        <dbReference type="ARBA" id="ARBA00023012"/>
    </source>
</evidence>
<keyword evidence="2 5" id="KW-0418">Kinase</keyword>
<sequence length="420" mass="44028">MPVVTAPESTRVVLDRAWGHIPQTGETTAGLGSFTRLRIERIISLVVGSGSLVLGAQAFLTAIGQDQENPGWHLPLMVLVFAPLLAMIIACGIGRLYGILAGVFALSYLAALILWPFATAGLDADPASSPWIWYLVSVATVASVLSFPLPLQVAWTAAIPVIYGVVRLIQGGWGSEFWFSVALEVSFALILGGIVVTLGWVFRAAAANVDETRARAVDSYARAAAADAAEQERIAVAALMHDSVLAALIAAERADSPRERTLAVAMAREALTRLANTEQGAEEGSDEPREPGEIADEIERAALELGVTVIVERTIDPEAPAIPGRVARALVLAATQAIANAAQHAAGAGLEVSVHGSVTPPVLRIAVRDAGAGFDIDRVPHDRLGIRASIFARVAAVGGTSVIDSDHDGTTVRLEWTAAT</sequence>
<keyword evidence="1" id="KW-0808">Transferase</keyword>
<dbReference type="STRING" id="370764.SAMN04489810_3179"/>
<dbReference type="Proteomes" id="UP000199009">
    <property type="component" value="Chromosome I"/>
</dbReference>
<dbReference type="SUPFAM" id="SSF55874">
    <property type="entry name" value="ATPase domain of HSP90 chaperone/DNA topoisomerase II/histidine kinase"/>
    <property type="match status" value="1"/>
</dbReference>